<feature type="region of interest" description="Disordered" evidence="1">
    <location>
        <begin position="75"/>
        <end position="127"/>
    </location>
</feature>
<comment type="caution">
    <text evidence="2">The sequence shown here is derived from an EMBL/GenBank/DDBJ whole genome shotgun (WGS) entry which is preliminary data.</text>
</comment>
<evidence type="ECO:0000313" key="3">
    <source>
        <dbReference type="Proteomes" id="UP000287651"/>
    </source>
</evidence>
<sequence>MGLGTHLQCIGSSPRVLGACQDGAREFARRRPRLTRRLLGEAEKYAGSWEGLSPKPAATMVLATATTGRVAAVVTKEDGSGNNRKMATATTEEEGNDNNRRRWQRNNRKMVATTTEKDGSDNNKRRW</sequence>
<feature type="compositionally biased region" description="Basic and acidic residues" evidence="1">
    <location>
        <begin position="115"/>
        <end position="127"/>
    </location>
</feature>
<evidence type="ECO:0000313" key="2">
    <source>
        <dbReference type="EMBL" id="RRT72421.1"/>
    </source>
</evidence>
<organism evidence="2 3">
    <name type="scientific">Ensete ventricosum</name>
    <name type="common">Abyssinian banana</name>
    <name type="synonym">Musa ensete</name>
    <dbReference type="NCBI Taxonomy" id="4639"/>
    <lineage>
        <taxon>Eukaryota</taxon>
        <taxon>Viridiplantae</taxon>
        <taxon>Streptophyta</taxon>
        <taxon>Embryophyta</taxon>
        <taxon>Tracheophyta</taxon>
        <taxon>Spermatophyta</taxon>
        <taxon>Magnoliopsida</taxon>
        <taxon>Liliopsida</taxon>
        <taxon>Zingiberales</taxon>
        <taxon>Musaceae</taxon>
        <taxon>Ensete</taxon>
    </lineage>
</organism>
<accession>A0A427A8C2</accession>
<dbReference type="Proteomes" id="UP000287651">
    <property type="component" value="Unassembled WGS sequence"/>
</dbReference>
<feature type="compositionally biased region" description="Polar residues" evidence="1">
    <location>
        <begin position="80"/>
        <end position="90"/>
    </location>
</feature>
<reference evidence="2 3" key="1">
    <citation type="journal article" date="2014" name="Agronomy (Basel)">
        <title>A Draft Genome Sequence for Ensete ventricosum, the Drought-Tolerant Tree Against Hunger.</title>
        <authorList>
            <person name="Harrison J."/>
            <person name="Moore K.A."/>
            <person name="Paszkiewicz K."/>
            <person name="Jones T."/>
            <person name="Grant M."/>
            <person name="Ambacheew D."/>
            <person name="Muzemil S."/>
            <person name="Studholme D.J."/>
        </authorList>
    </citation>
    <scope>NUCLEOTIDE SEQUENCE [LARGE SCALE GENOMIC DNA]</scope>
</reference>
<name>A0A427A8C2_ENSVE</name>
<evidence type="ECO:0000256" key="1">
    <source>
        <dbReference type="SAM" id="MobiDB-lite"/>
    </source>
</evidence>
<dbReference type="EMBL" id="AMZH03003407">
    <property type="protein sequence ID" value="RRT72421.1"/>
    <property type="molecule type" value="Genomic_DNA"/>
</dbReference>
<protein>
    <submittedName>
        <fullName evidence="2">Uncharacterized protein</fullName>
    </submittedName>
</protein>
<gene>
    <name evidence="2" type="ORF">B296_00026716</name>
</gene>
<dbReference type="AlphaFoldDB" id="A0A427A8C2"/>
<proteinExistence type="predicted"/>